<dbReference type="Pfam" id="PF00011">
    <property type="entry name" value="HSP20"/>
    <property type="match status" value="1"/>
</dbReference>
<evidence type="ECO:0000259" key="3">
    <source>
        <dbReference type="PROSITE" id="PS01031"/>
    </source>
</evidence>
<dbReference type="PANTHER" id="PTHR11527">
    <property type="entry name" value="HEAT-SHOCK PROTEIN 20 FAMILY MEMBER"/>
    <property type="match status" value="1"/>
</dbReference>
<evidence type="ECO:0000313" key="5">
    <source>
        <dbReference type="Proteomes" id="UP000501452"/>
    </source>
</evidence>
<sequence>MAISPFRGRGFYDMHSEMNRMLEEMFGGFSRGGRQQGEQPMQWAPALDVLHEDGDVIVRAELPGVRQEDVDITFHNGLLTISGERKAEEEKQGAGYYVRERRYGTFRRSMSLPQGTDESSISARFRDGVLEVRVAGAASVQEPRRIQIEGAGPEENGSEA</sequence>
<comment type="similarity">
    <text evidence="1 2">Belongs to the small heat shock protein (HSP20) family.</text>
</comment>
<dbReference type="PROSITE" id="PS01031">
    <property type="entry name" value="SHSP"/>
    <property type="match status" value="1"/>
</dbReference>
<name>A0A6G8Q7T5_9ACTN</name>
<evidence type="ECO:0000256" key="2">
    <source>
        <dbReference type="RuleBase" id="RU003616"/>
    </source>
</evidence>
<evidence type="ECO:0000313" key="4">
    <source>
        <dbReference type="EMBL" id="QIN82513.1"/>
    </source>
</evidence>
<dbReference type="InterPro" id="IPR031107">
    <property type="entry name" value="Small_HSP"/>
</dbReference>
<dbReference type="KEGG" id="rub:GBA63_07570"/>
<feature type="domain" description="SHSP" evidence="3">
    <location>
        <begin position="38"/>
        <end position="151"/>
    </location>
</feature>
<dbReference type="Proteomes" id="UP000501452">
    <property type="component" value="Chromosome"/>
</dbReference>
<dbReference type="AlphaFoldDB" id="A0A6G8Q7T5"/>
<dbReference type="InterPro" id="IPR002068">
    <property type="entry name" value="A-crystallin/Hsp20_dom"/>
</dbReference>
<dbReference type="CDD" id="cd06464">
    <property type="entry name" value="ACD_sHsps-like"/>
    <property type="match status" value="1"/>
</dbReference>
<reference evidence="4 5" key="1">
    <citation type="submission" date="2019-10" db="EMBL/GenBank/DDBJ databases">
        <title>Rubrobacter sp nov SCSIO 52090 isolated from a deep-sea sediment in the South China Sea.</title>
        <authorList>
            <person name="Chen R.W."/>
        </authorList>
    </citation>
    <scope>NUCLEOTIDE SEQUENCE [LARGE SCALE GENOMIC DNA]</scope>
    <source>
        <strain evidence="4 5">SCSIO 52909</strain>
    </source>
</reference>
<dbReference type="EMBL" id="CP045119">
    <property type="protein sequence ID" value="QIN82513.1"/>
    <property type="molecule type" value="Genomic_DNA"/>
</dbReference>
<dbReference type="RefSeq" id="WP_166174932.1">
    <property type="nucleotide sequence ID" value="NZ_CP045119.1"/>
</dbReference>
<keyword evidence="5" id="KW-1185">Reference proteome</keyword>
<evidence type="ECO:0000256" key="1">
    <source>
        <dbReference type="PROSITE-ProRule" id="PRU00285"/>
    </source>
</evidence>
<protein>
    <submittedName>
        <fullName evidence="4">Hsp20 family protein</fullName>
    </submittedName>
</protein>
<dbReference type="Gene3D" id="2.60.40.790">
    <property type="match status" value="1"/>
</dbReference>
<proteinExistence type="inferred from homology"/>
<dbReference type="SUPFAM" id="SSF49764">
    <property type="entry name" value="HSP20-like chaperones"/>
    <property type="match status" value="1"/>
</dbReference>
<dbReference type="InterPro" id="IPR008978">
    <property type="entry name" value="HSP20-like_chaperone"/>
</dbReference>
<organism evidence="4 5">
    <name type="scientific">Rubrobacter tropicus</name>
    <dbReference type="NCBI Taxonomy" id="2653851"/>
    <lineage>
        <taxon>Bacteria</taxon>
        <taxon>Bacillati</taxon>
        <taxon>Actinomycetota</taxon>
        <taxon>Rubrobacteria</taxon>
        <taxon>Rubrobacterales</taxon>
        <taxon>Rubrobacteraceae</taxon>
        <taxon>Rubrobacter</taxon>
    </lineage>
</organism>
<gene>
    <name evidence="4" type="ORF">GBA63_07570</name>
</gene>
<accession>A0A6G8Q7T5</accession>